<gene>
    <name evidence="2" type="ORF">Pla8534_22390</name>
</gene>
<keyword evidence="1" id="KW-0472">Membrane</keyword>
<evidence type="ECO:0000313" key="3">
    <source>
        <dbReference type="Proteomes" id="UP000317648"/>
    </source>
</evidence>
<dbReference type="RefSeq" id="WP_145052872.1">
    <property type="nucleotide sequence ID" value="NZ_CP036433.1"/>
</dbReference>
<keyword evidence="1" id="KW-1133">Transmembrane helix</keyword>
<reference evidence="2 3" key="1">
    <citation type="submission" date="2019-02" db="EMBL/GenBank/DDBJ databases">
        <title>Deep-cultivation of Planctomycetes and their phenomic and genomic characterization uncovers novel biology.</title>
        <authorList>
            <person name="Wiegand S."/>
            <person name="Jogler M."/>
            <person name="Boedeker C."/>
            <person name="Pinto D."/>
            <person name="Vollmers J."/>
            <person name="Rivas-Marin E."/>
            <person name="Kohn T."/>
            <person name="Peeters S.H."/>
            <person name="Heuer A."/>
            <person name="Rast P."/>
            <person name="Oberbeckmann S."/>
            <person name="Bunk B."/>
            <person name="Jeske O."/>
            <person name="Meyerdierks A."/>
            <person name="Storesund J.E."/>
            <person name="Kallscheuer N."/>
            <person name="Luecker S."/>
            <person name="Lage O.M."/>
            <person name="Pohl T."/>
            <person name="Merkel B.J."/>
            <person name="Hornburger P."/>
            <person name="Mueller R.-W."/>
            <person name="Bruemmer F."/>
            <person name="Labrenz M."/>
            <person name="Spormann A.M."/>
            <person name="Op den Camp H."/>
            <person name="Overmann J."/>
            <person name="Amann R."/>
            <person name="Jetten M.S.M."/>
            <person name="Mascher T."/>
            <person name="Medema M.H."/>
            <person name="Devos D.P."/>
            <person name="Kaster A.-K."/>
            <person name="Ovreas L."/>
            <person name="Rohde M."/>
            <person name="Galperin M.Y."/>
            <person name="Jogler C."/>
        </authorList>
    </citation>
    <scope>NUCLEOTIDE SEQUENCE [LARGE SCALE GENOMIC DNA]</scope>
    <source>
        <strain evidence="2 3">Pla85_3_4</strain>
    </source>
</reference>
<keyword evidence="1" id="KW-0812">Transmembrane</keyword>
<name>A0A518DRH5_9BACT</name>
<organism evidence="2 3">
    <name type="scientific">Lignipirellula cremea</name>
    <dbReference type="NCBI Taxonomy" id="2528010"/>
    <lineage>
        <taxon>Bacteria</taxon>
        <taxon>Pseudomonadati</taxon>
        <taxon>Planctomycetota</taxon>
        <taxon>Planctomycetia</taxon>
        <taxon>Pirellulales</taxon>
        <taxon>Pirellulaceae</taxon>
        <taxon>Lignipirellula</taxon>
    </lineage>
</organism>
<proteinExistence type="predicted"/>
<dbReference type="OrthoDB" id="285745at2"/>
<protein>
    <recommendedName>
        <fullName evidence="4">DUF3137 domain-containing protein</fullName>
    </recommendedName>
</protein>
<accession>A0A518DRH5</accession>
<dbReference type="EMBL" id="CP036433">
    <property type="protein sequence ID" value="QDU94448.1"/>
    <property type="molecule type" value="Genomic_DNA"/>
</dbReference>
<evidence type="ECO:0000313" key="2">
    <source>
        <dbReference type="EMBL" id="QDU94448.1"/>
    </source>
</evidence>
<evidence type="ECO:0000256" key="1">
    <source>
        <dbReference type="SAM" id="Phobius"/>
    </source>
</evidence>
<keyword evidence="3" id="KW-1185">Reference proteome</keyword>
<dbReference type="AlphaFoldDB" id="A0A518DRH5"/>
<feature type="transmembrane region" description="Helical" evidence="1">
    <location>
        <begin position="6"/>
        <end position="30"/>
    </location>
</feature>
<evidence type="ECO:0008006" key="4">
    <source>
        <dbReference type="Google" id="ProtNLM"/>
    </source>
</evidence>
<sequence>MEFLWVAALEFIGCLPFILVAIGVGALIFYGIRAEKKRKEAVAQIASDLGLIYYEQGHDSLQQALESFELFNTGRSRRITNMIYGDTESEQVGVFDYTYRTGSGKNSSTHNQTVVFIQSPQLELTGFSMSPENFLHRIATAFGYTDINFDTHPLFSKAFLLRGADEEAVRRTFKPSLLEFFEARKGVSVEGNGNRLIFFRAGHRIKPADFVELMNEGLQVYRQFLA</sequence>
<dbReference type="KEGG" id="lcre:Pla8534_22390"/>
<dbReference type="Proteomes" id="UP000317648">
    <property type="component" value="Chromosome"/>
</dbReference>